<dbReference type="PROSITE" id="PS51257">
    <property type="entry name" value="PROKAR_LIPOPROTEIN"/>
    <property type="match status" value="1"/>
</dbReference>
<dbReference type="HOGENOM" id="CLU_3185515_0_0_9"/>
<name>D3QZK6_MAGIU</name>
<organism evidence="1 2">
    <name type="scientific">Mageeibacillus indolicus (strain UPII9-5)</name>
    <name type="common">Clostridiales genomosp. BVAB3 (strain UPII9-5)</name>
    <dbReference type="NCBI Taxonomy" id="699246"/>
    <lineage>
        <taxon>Bacteria</taxon>
        <taxon>Bacillati</taxon>
        <taxon>Bacillota</taxon>
        <taxon>Clostridia</taxon>
        <taxon>Eubacteriales</taxon>
        <taxon>Oscillospiraceae</taxon>
        <taxon>Mageeibacillus</taxon>
    </lineage>
</organism>
<evidence type="ECO:0000313" key="2">
    <source>
        <dbReference type="Proteomes" id="UP000008234"/>
    </source>
</evidence>
<protein>
    <submittedName>
        <fullName evidence="1">Uncharacterized protein</fullName>
    </submittedName>
</protein>
<gene>
    <name evidence="1" type="ordered locus">HMPREF0868_0006</name>
</gene>
<accession>D3QZK6</accession>
<dbReference type="EMBL" id="CP001850">
    <property type="protein sequence ID" value="ADC90992.1"/>
    <property type="molecule type" value="Genomic_DNA"/>
</dbReference>
<dbReference type="STRING" id="699246.HMPREF0868_0006"/>
<evidence type="ECO:0000313" key="1">
    <source>
        <dbReference type="EMBL" id="ADC90992.1"/>
    </source>
</evidence>
<dbReference type="AlphaFoldDB" id="D3QZK6"/>
<sequence>MIFGKPKFHSISPNLKNLVKLLWLFAAVGGCGRTVARLNVSWGEHL</sequence>
<reference evidence="2" key="1">
    <citation type="submission" date="2009-12" db="EMBL/GenBank/DDBJ databases">
        <title>Sequence of Clostridiales genomosp. BVAB3 str. UPII9-5.</title>
        <authorList>
            <person name="Madupu R."/>
            <person name="Durkin A.S."/>
            <person name="Torralba M."/>
            <person name="Methe B."/>
            <person name="Sutton G.G."/>
            <person name="Strausberg R.L."/>
            <person name="Nelson K.E."/>
        </authorList>
    </citation>
    <scope>NUCLEOTIDE SEQUENCE [LARGE SCALE GENOMIC DNA]</scope>
    <source>
        <strain evidence="2">UPII9-5</strain>
    </source>
</reference>
<proteinExistence type="predicted"/>
<dbReference type="KEGG" id="clo:HMPREF0868_0006"/>
<dbReference type="Proteomes" id="UP000008234">
    <property type="component" value="Chromosome"/>
</dbReference>
<keyword evidence="2" id="KW-1185">Reference proteome</keyword>